<dbReference type="OrthoDB" id="1434917at2"/>
<accession>A0A410MA20</accession>
<dbReference type="Gene3D" id="1.20.120.450">
    <property type="entry name" value="dinb family like domain"/>
    <property type="match status" value="1"/>
</dbReference>
<dbReference type="RefSeq" id="WP_128523350.1">
    <property type="nucleotide sequence ID" value="NZ_CP026118.1"/>
</dbReference>
<sequence length="174" mass="20138">MNFQLNEALEILERTPKTLESFLSGLSVNWLECDEGEGTWSPSQVVDHLIECERNNWLPRLKTIVEEGGNRVFPPFDREAHITNPSKTSFSHKLNEFKSLRLQNTEILSGMIISDTQFELTGKHPVFGEVKLSELISTWVVHDLTHISQIVRVMSERYREDVGPWEEYLGILRK</sequence>
<evidence type="ECO:0000259" key="1">
    <source>
        <dbReference type="Pfam" id="PF12867"/>
    </source>
</evidence>
<dbReference type="InterPro" id="IPR024775">
    <property type="entry name" value="DinB-like"/>
</dbReference>
<protein>
    <recommendedName>
        <fullName evidence="1">DinB-like domain-containing protein</fullName>
    </recommendedName>
</protein>
<dbReference type="AlphaFoldDB" id="A0A410MA20"/>
<name>A0A410MA20_9BACI</name>
<gene>
    <name evidence="2" type="ORF">HLI_04445</name>
</gene>
<feature type="domain" description="DinB-like" evidence="1">
    <location>
        <begin position="12"/>
        <end position="150"/>
    </location>
</feature>
<evidence type="ECO:0000313" key="2">
    <source>
        <dbReference type="EMBL" id="QAS51523.1"/>
    </source>
</evidence>
<reference evidence="2 3" key="1">
    <citation type="submission" date="2018-01" db="EMBL/GenBank/DDBJ databases">
        <title>The whole genome sequencing and assembly of Halobacillus litoralis ERB031 strain.</title>
        <authorList>
            <person name="Lee S.-J."/>
            <person name="Park M.-K."/>
            <person name="Kim J.-Y."/>
            <person name="Lee Y.-J."/>
            <person name="Yi H."/>
            <person name="Bahn Y.-S."/>
            <person name="Kim J.F."/>
            <person name="Lee D.-W."/>
        </authorList>
    </citation>
    <scope>NUCLEOTIDE SEQUENCE [LARGE SCALE GENOMIC DNA]</scope>
    <source>
        <strain evidence="2 3">ERB 031</strain>
    </source>
</reference>
<dbReference type="Pfam" id="PF12867">
    <property type="entry name" value="DinB_2"/>
    <property type="match status" value="1"/>
</dbReference>
<proteinExistence type="predicted"/>
<organism evidence="2 3">
    <name type="scientific">Halobacillus litoralis</name>
    <dbReference type="NCBI Taxonomy" id="45668"/>
    <lineage>
        <taxon>Bacteria</taxon>
        <taxon>Bacillati</taxon>
        <taxon>Bacillota</taxon>
        <taxon>Bacilli</taxon>
        <taxon>Bacillales</taxon>
        <taxon>Bacillaceae</taxon>
        <taxon>Halobacillus</taxon>
    </lineage>
</organism>
<dbReference type="SUPFAM" id="SSF109854">
    <property type="entry name" value="DinB/YfiT-like putative metalloenzymes"/>
    <property type="match status" value="1"/>
</dbReference>
<dbReference type="KEGG" id="hli:HLI_04445"/>
<dbReference type="EMBL" id="CP026118">
    <property type="protein sequence ID" value="QAS51523.1"/>
    <property type="molecule type" value="Genomic_DNA"/>
</dbReference>
<evidence type="ECO:0000313" key="3">
    <source>
        <dbReference type="Proteomes" id="UP000287756"/>
    </source>
</evidence>
<dbReference type="InterPro" id="IPR034660">
    <property type="entry name" value="DinB/YfiT-like"/>
</dbReference>
<dbReference type="Proteomes" id="UP000287756">
    <property type="component" value="Chromosome"/>
</dbReference>